<feature type="region of interest" description="Disordered" evidence="1">
    <location>
        <begin position="70"/>
        <end position="104"/>
    </location>
</feature>
<dbReference type="PATRIC" id="fig|1616.3.peg.377"/>
<organism evidence="2 3">
    <name type="scientific">Weissella kandleri</name>
    <dbReference type="NCBI Taxonomy" id="1616"/>
    <lineage>
        <taxon>Bacteria</taxon>
        <taxon>Bacillati</taxon>
        <taxon>Bacillota</taxon>
        <taxon>Bacilli</taxon>
        <taxon>Lactobacillales</taxon>
        <taxon>Lactobacillaceae</taxon>
        <taxon>Weissella</taxon>
    </lineage>
</organism>
<reference evidence="2 3" key="1">
    <citation type="journal article" date="2015" name="Genome Announc.">
        <title>Expanding the biotechnology potential of lactobacilli through comparative genomics of 213 strains and associated genera.</title>
        <authorList>
            <person name="Sun Z."/>
            <person name="Harris H.M."/>
            <person name="McCann A."/>
            <person name="Guo C."/>
            <person name="Argimon S."/>
            <person name="Zhang W."/>
            <person name="Yang X."/>
            <person name="Jeffery I.B."/>
            <person name="Cooney J.C."/>
            <person name="Kagawa T.F."/>
            <person name="Liu W."/>
            <person name="Song Y."/>
            <person name="Salvetti E."/>
            <person name="Wrobel A."/>
            <person name="Rasinkangas P."/>
            <person name="Parkhill J."/>
            <person name="Rea M.C."/>
            <person name="O'Sullivan O."/>
            <person name="Ritari J."/>
            <person name="Douillard F.P."/>
            <person name="Paul Ross R."/>
            <person name="Yang R."/>
            <person name="Briner A.E."/>
            <person name="Felis G.E."/>
            <person name="de Vos W.M."/>
            <person name="Barrangou R."/>
            <person name="Klaenhammer T.R."/>
            <person name="Caufield P.W."/>
            <person name="Cui Y."/>
            <person name="Zhang H."/>
            <person name="O'Toole P.W."/>
        </authorList>
    </citation>
    <scope>NUCLEOTIDE SEQUENCE [LARGE SCALE GENOMIC DNA]</scope>
    <source>
        <strain evidence="2 3">DSM 20593</strain>
    </source>
</reference>
<proteinExistence type="predicted"/>
<comment type="caution">
    <text evidence="2">The sequence shown here is derived from an EMBL/GenBank/DDBJ whole genome shotgun (WGS) entry which is preliminary data.</text>
</comment>
<accession>A0A0R2JIB6</accession>
<feature type="compositionally biased region" description="Low complexity" evidence="1">
    <location>
        <begin position="70"/>
        <end position="103"/>
    </location>
</feature>
<sequence length="162" mass="17654">MNTASYETNGNWIGDKRGKIGTVKKVTRKDYSNSHFEYYIAWNDGTQASYYMAEQDLKLATGRFNALIPNSSENNSSAASTTSASSTTANSSANDTSISTSTTPTYKMNQQINVSLMQDGVVNKHAGRVIKINNNQAKTSYDIQLSDGSVIKQLPAYTLTAK</sequence>
<evidence type="ECO:0000256" key="1">
    <source>
        <dbReference type="SAM" id="MobiDB-lite"/>
    </source>
</evidence>
<evidence type="ECO:0000313" key="3">
    <source>
        <dbReference type="Proteomes" id="UP000051655"/>
    </source>
</evidence>
<dbReference type="AlphaFoldDB" id="A0A0R2JIB6"/>
<dbReference type="Proteomes" id="UP000051655">
    <property type="component" value="Unassembled WGS sequence"/>
</dbReference>
<dbReference type="EMBL" id="JQBP01000015">
    <property type="protein sequence ID" value="KRN74428.1"/>
    <property type="molecule type" value="Genomic_DNA"/>
</dbReference>
<name>A0A0R2JIB6_9LACO</name>
<evidence type="ECO:0000313" key="2">
    <source>
        <dbReference type="EMBL" id="KRN74428.1"/>
    </source>
</evidence>
<protein>
    <submittedName>
        <fullName evidence="2">Uncharacterized protein</fullName>
    </submittedName>
</protein>
<gene>
    <name evidence="2" type="ORF">IV73_GL000367</name>
</gene>
<keyword evidence="3" id="KW-1185">Reference proteome</keyword>